<accession>A0A0R3RX29</accession>
<feature type="region of interest" description="Disordered" evidence="8">
    <location>
        <begin position="132"/>
        <end position="193"/>
    </location>
</feature>
<dbReference type="InterPro" id="IPR036390">
    <property type="entry name" value="WH_DNA-bd_sf"/>
</dbReference>
<reference evidence="11" key="1">
    <citation type="submission" date="2017-02" db="UniProtKB">
        <authorList>
            <consortium name="WormBaseParasite"/>
        </authorList>
    </citation>
    <scope>IDENTIFICATION</scope>
</reference>
<dbReference type="GO" id="GO:0006368">
    <property type="term" value="P:transcription elongation by RNA polymerase II"/>
    <property type="evidence" value="ECO:0007669"/>
    <property type="project" value="InterPro"/>
</dbReference>
<evidence type="ECO:0000256" key="2">
    <source>
        <dbReference type="ARBA" id="ARBA00009171"/>
    </source>
</evidence>
<dbReference type="PANTHER" id="PTHR23288">
    <property type="entry name" value="OCCLUDIN AND RNA POLYMERASE II ELONGATION FACTOR ELL"/>
    <property type="match status" value="1"/>
</dbReference>
<dbReference type="Pfam" id="PF10390">
    <property type="entry name" value="ELL"/>
    <property type="match status" value="1"/>
</dbReference>
<dbReference type="InterPro" id="IPR042065">
    <property type="entry name" value="E3_ELL-like"/>
</dbReference>
<keyword evidence="7" id="KW-0175">Coiled coil</keyword>
<feature type="compositionally biased region" description="Basic and acidic residues" evidence="8">
    <location>
        <begin position="132"/>
        <end position="142"/>
    </location>
</feature>
<evidence type="ECO:0000259" key="9">
    <source>
        <dbReference type="PROSITE" id="PS51980"/>
    </source>
</evidence>
<keyword evidence="5" id="KW-0539">Nucleus</keyword>
<evidence type="ECO:0000256" key="3">
    <source>
        <dbReference type="ARBA" id="ARBA00023015"/>
    </source>
</evidence>
<feature type="region of interest" description="Disordered" evidence="8">
    <location>
        <begin position="599"/>
        <end position="624"/>
    </location>
</feature>
<feature type="compositionally biased region" description="Low complexity" evidence="8">
    <location>
        <begin position="168"/>
        <end position="193"/>
    </location>
</feature>
<dbReference type="GO" id="GO:0008023">
    <property type="term" value="C:transcription elongation factor complex"/>
    <property type="evidence" value="ECO:0007669"/>
    <property type="project" value="InterPro"/>
</dbReference>
<feature type="compositionally biased region" description="Low complexity" evidence="8">
    <location>
        <begin position="368"/>
        <end position="380"/>
    </location>
</feature>
<proteinExistence type="inferred from homology"/>
<feature type="compositionally biased region" description="Polar residues" evidence="8">
    <location>
        <begin position="417"/>
        <end position="461"/>
    </location>
</feature>
<evidence type="ECO:0000313" key="11">
    <source>
        <dbReference type="WBParaSite" id="EEL_0000676101-mRNA-1"/>
    </source>
</evidence>
<dbReference type="Pfam" id="PF07303">
    <property type="entry name" value="Occludin_ELL"/>
    <property type="match status" value="1"/>
</dbReference>
<evidence type="ECO:0000256" key="5">
    <source>
        <dbReference type="ARBA" id="ARBA00023242"/>
    </source>
</evidence>
<evidence type="ECO:0000256" key="7">
    <source>
        <dbReference type="SAM" id="Coils"/>
    </source>
</evidence>
<dbReference type="STRING" id="1147741.A0A0R3RX29"/>
<dbReference type="Proteomes" id="UP000050640">
    <property type="component" value="Unplaced"/>
</dbReference>
<evidence type="ECO:0000256" key="6">
    <source>
        <dbReference type="PROSITE-ProRule" id="PRU01324"/>
    </source>
</evidence>
<feature type="compositionally biased region" description="Low complexity" evidence="8">
    <location>
        <begin position="468"/>
        <end position="486"/>
    </location>
</feature>
<feature type="compositionally biased region" description="Low complexity" evidence="8">
    <location>
        <begin position="604"/>
        <end position="615"/>
    </location>
</feature>
<keyword evidence="4" id="KW-0804">Transcription</keyword>
<feature type="domain" description="OCEL" evidence="9">
    <location>
        <begin position="487"/>
        <end position="596"/>
    </location>
</feature>
<protein>
    <submittedName>
        <fullName evidence="11">OCEL domain-containing protein</fullName>
    </submittedName>
</protein>
<dbReference type="InterPro" id="IPR031176">
    <property type="entry name" value="ELL/occludin"/>
</dbReference>
<evidence type="ECO:0000313" key="10">
    <source>
        <dbReference type="Proteomes" id="UP000050640"/>
    </source>
</evidence>
<name>A0A0R3RX29_9BILA</name>
<dbReference type="Gene3D" id="6.10.140.340">
    <property type="match status" value="1"/>
</dbReference>
<evidence type="ECO:0000256" key="4">
    <source>
        <dbReference type="ARBA" id="ARBA00023163"/>
    </source>
</evidence>
<dbReference type="InterPro" id="IPR010844">
    <property type="entry name" value="Occludin_ELL"/>
</dbReference>
<dbReference type="PANTHER" id="PTHR23288:SF17">
    <property type="entry name" value="RNA POLYMERASE II ELONGATION FACTOR ELL"/>
    <property type="match status" value="1"/>
</dbReference>
<comment type="subcellular location">
    <subcellularLocation>
        <location evidence="1">Nucleus</location>
    </subcellularLocation>
</comment>
<dbReference type="GO" id="GO:0042795">
    <property type="term" value="P:snRNA transcription by RNA polymerase II"/>
    <property type="evidence" value="ECO:0007669"/>
    <property type="project" value="TreeGrafter"/>
</dbReference>
<evidence type="ECO:0000256" key="8">
    <source>
        <dbReference type="SAM" id="MobiDB-lite"/>
    </source>
</evidence>
<dbReference type="GO" id="GO:0032968">
    <property type="term" value="P:positive regulation of transcription elongation by RNA polymerase II"/>
    <property type="evidence" value="ECO:0007669"/>
    <property type="project" value="TreeGrafter"/>
</dbReference>
<keyword evidence="3" id="KW-0805">Transcription regulation</keyword>
<dbReference type="InterPro" id="IPR019464">
    <property type="entry name" value="ELL_N"/>
</dbReference>
<dbReference type="Gene3D" id="1.10.10.2670">
    <property type="entry name" value="E3 ubiquitin-protein ligase"/>
    <property type="match status" value="1"/>
</dbReference>
<comment type="similarity">
    <text evidence="2 6">Belongs to the ELL/occludin family.</text>
</comment>
<dbReference type="PROSITE" id="PS51980">
    <property type="entry name" value="OCEL"/>
    <property type="match status" value="1"/>
</dbReference>
<evidence type="ECO:0000256" key="1">
    <source>
        <dbReference type="ARBA" id="ARBA00004123"/>
    </source>
</evidence>
<dbReference type="SUPFAM" id="SSF144292">
    <property type="entry name" value="occludin/ELL-like"/>
    <property type="match status" value="1"/>
</dbReference>
<dbReference type="SUPFAM" id="SSF46785">
    <property type="entry name" value="Winged helix' DNA-binding domain"/>
    <property type="match status" value="1"/>
</dbReference>
<sequence length="624" mass="69903">MAGIGSPRNSSPVNGNLEVLRMQMDIDSMSRQSAMMIKFTDESIAALKVAQKTRQPVRLKIDKQGGAIEIGSNGQVTKFRFVIQEVPGAPADAVAYDCQNTYRTVATFHSKIQVQTTAKALAETRDKLIEEEKRKQMKESSSRHKREQRPVTVKRATNPLAIGAQRPSSSSSARSYHSDSSSKSVVSKSMNSQQQQVSSNASAVLYMSAYKFVEAGARSFVRAELSRRPLRKRVIHLVILGRFSSASEIITQIRKDSLNEEITQEDADRIQEIIDEIGELNRETGRLQLKQAFYNEVDARWPGFSSDEKSYVRKILSGSMGNNISNFAPVRKSRIVPMVAPGSGAVLSNATSAADDSSFRAMLSRSPESTASSISSKSPSEINNNVNYAGVDSRVNDDLNNSNMLSSKRKAHMNSVIAPSQITSKRPRQQSLSPPEDPSNANLATNPQQTKNAGQRASGLNDSERPSEPMSSTSTSLSPSSAPQTSRDWLKEFPEPRSLEEAERYYLKFLEDYPKYLTCYNLLSAVVKEFRELEKKMNEAPKNSKEHEKAEEAIEMRYKHYQHNAEYLETRQRHEDLRSKLEVLKKHVDFWEKNQRRQLTTDKTNLNNNGNSSNHHTLKNTSAL</sequence>
<feature type="coiled-coil region" evidence="7">
    <location>
        <begin position="567"/>
        <end position="594"/>
    </location>
</feature>
<dbReference type="GO" id="GO:0000987">
    <property type="term" value="F:cis-regulatory region sequence-specific DNA binding"/>
    <property type="evidence" value="ECO:0007669"/>
    <property type="project" value="TreeGrafter"/>
</dbReference>
<keyword evidence="10" id="KW-1185">Reference proteome</keyword>
<feature type="region of interest" description="Disordered" evidence="8">
    <location>
        <begin position="368"/>
        <end position="493"/>
    </location>
</feature>
<dbReference type="AlphaFoldDB" id="A0A0R3RX29"/>
<dbReference type="WBParaSite" id="EEL_0000676101-mRNA-1">
    <property type="protein sequence ID" value="EEL_0000676101-mRNA-1"/>
    <property type="gene ID" value="EEL_0000676101"/>
</dbReference>
<organism evidence="10 11">
    <name type="scientific">Elaeophora elaphi</name>
    <dbReference type="NCBI Taxonomy" id="1147741"/>
    <lineage>
        <taxon>Eukaryota</taxon>
        <taxon>Metazoa</taxon>
        <taxon>Ecdysozoa</taxon>
        <taxon>Nematoda</taxon>
        <taxon>Chromadorea</taxon>
        <taxon>Rhabditida</taxon>
        <taxon>Spirurina</taxon>
        <taxon>Spiruromorpha</taxon>
        <taxon>Filarioidea</taxon>
        <taxon>Onchocercidae</taxon>
        <taxon>Elaeophora</taxon>
    </lineage>
</organism>